<keyword evidence="1" id="KW-1133">Transmembrane helix</keyword>
<protein>
    <submittedName>
        <fullName evidence="2">Uncharacterized protein</fullName>
    </submittedName>
</protein>
<name>A0AA40A3D5_9PEZI</name>
<reference evidence="2" key="1">
    <citation type="submission" date="2023-06" db="EMBL/GenBank/DDBJ databases">
        <title>Genome-scale phylogeny and comparative genomics of the fungal order Sordariales.</title>
        <authorList>
            <consortium name="Lawrence Berkeley National Laboratory"/>
            <person name="Hensen N."/>
            <person name="Bonometti L."/>
            <person name="Westerberg I."/>
            <person name="Brannstrom I.O."/>
            <person name="Guillou S."/>
            <person name="Cros-Aarteil S."/>
            <person name="Calhoun S."/>
            <person name="Haridas S."/>
            <person name="Kuo A."/>
            <person name="Mondo S."/>
            <person name="Pangilinan J."/>
            <person name="Riley R."/>
            <person name="Labutti K."/>
            <person name="Andreopoulos B."/>
            <person name="Lipzen A."/>
            <person name="Chen C."/>
            <person name="Yanf M."/>
            <person name="Daum C."/>
            <person name="Ng V."/>
            <person name="Clum A."/>
            <person name="Steindorff A."/>
            <person name="Ohm R."/>
            <person name="Martin F."/>
            <person name="Silar P."/>
            <person name="Natvig D."/>
            <person name="Lalanne C."/>
            <person name="Gautier V."/>
            <person name="Ament-Velasquez S.L."/>
            <person name="Kruys A."/>
            <person name="Hutchinson M.I."/>
            <person name="Powell A.J."/>
            <person name="Barry K."/>
            <person name="Miller A.N."/>
            <person name="Grigoriev I.V."/>
            <person name="Debuchy R."/>
            <person name="Gladieux P."/>
            <person name="Thoren M.H."/>
            <person name="Johannesson H."/>
        </authorList>
    </citation>
    <scope>NUCLEOTIDE SEQUENCE</scope>
    <source>
        <strain evidence="2">SMH4607-1</strain>
    </source>
</reference>
<evidence type="ECO:0000313" key="2">
    <source>
        <dbReference type="EMBL" id="KAK0708492.1"/>
    </source>
</evidence>
<comment type="caution">
    <text evidence="2">The sequence shown here is derived from an EMBL/GenBank/DDBJ whole genome shotgun (WGS) entry which is preliminary data.</text>
</comment>
<feature type="transmembrane region" description="Helical" evidence="1">
    <location>
        <begin position="24"/>
        <end position="48"/>
    </location>
</feature>
<accession>A0AA40A3D5</accession>
<evidence type="ECO:0000256" key="1">
    <source>
        <dbReference type="SAM" id="Phobius"/>
    </source>
</evidence>
<evidence type="ECO:0000313" key="3">
    <source>
        <dbReference type="Proteomes" id="UP001172102"/>
    </source>
</evidence>
<organism evidence="2 3">
    <name type="scientific">Lasiosphaeris hirsuta</name>
    <dbReference type="NCBI Taxonomy" id="260670"/>
    <lineage>
        <taxon>Eukaryota</taxon>
        <taxon>Fungi</taxon>
        <taxon>Dikarya</taxon>
        <taxon>Ascomycota</taxon>
        <taxon>Pezizomycotina</taxon>
        <taxon>Sordariomycetes</taxon>
        <taxon>Sordariomycetidae</taxon>
        <taxon>Sordariales</taxon>
        <taxon>Lasiosphaeriaceae</taxon>
        <taxon>Lasiosphaeris</taxon>
    </lineage>
</organism>
<feature type="non-terminal residue" evidence="2">
    <location>
        <position position="1"/>
    </location>
</feature>
<keyword evidence="1" id="KW-0472">Membrane</keyword>
<keyword evidence="1" id="KW-0812">Transmembrane</keyword>
<sequence>RLGSLRDRVNNIITLSFNLVTYMIIYNLASMTIIVFITILFLPTAYVATVIGS</sequence>
<dbReference type="Proteomes" id="UP001172102">
    <property type="component" value="Unassembled WGS sequence"/>
</dbReference>
<gene>
    <name evidence="2" type="ORF">B0H67DRAFT_496833</name>
</gene>
<dbReference type="AlphaFoldDB" id="A0AA40A3D5"/>
<dbReference type="EMBL" id="JAUKUA010000006">
    <property type="protein sequence ID" value="KAK0708492.1"/>
    <property type="molecule type" value="Genomic_DNA"/>
</dbReference>
<proteinExistence type="predicted"/>
<keyword evidence="3" id="KW-1185">Reference proteome</keyword>